<comment type="similarity">
    <text evidence="2">Belongs to the major facilitator superfamily. Sugar transporter (TC 2.A.1.1) family.</text>
</comment>
<keyword evidence="3 6" id="KW-0812">Transmembrane</keyword>
<evidence type="ECO:0000256" key="5">
    <source>
        <dbReference type="ARBA" id="ARBA00023136"/>
    </source>
</evidence>
<evidence type="ECO:0000256" key="4">
    <source>
        <dbReference type="ARBA" id="ARBA00022989"/>
    </source>
</evidence>
<dbReference type="PANTHER" id="PTHR48022:SF11">
    <property type="entry name" value="MONOSACCHARIDE TRANSPORTER (HXT8), PUTATIVE (AFU_ORTHOLOGUE AFUA_2G08120)-RELATED"/>
    <property type="match status" value="1"/>
</dbReference>
<accession>A0A9P6VGV5</accession>
<gene>
    <name evidence="8" type="ORF">D0Z07_6504</name>
</gene>
<dbReference type="GO" id="GO:0016020">
    <property type="term" value="C:membrane"/>
    <property type="evidence" value="ECO:0007669"/>
    <property type="project" value="UniProtKB-SubCell"/>
</dbReference>
<name>A0A9P6VGV5_9HELO</name>
<dbReference type="AlphaFoldDB" id="A0A9P6VGV5"/>
<dbReference type="Gene3D" id="1.20.1250.20">
    <property type="entry name" value="MFS general substrate transporter like domains"/>
    <property type="match status" value="1"/>
</dbReference>
<comment type="caution">
    <text evidence="8">The sequence shown here is derived from an EMBL/GenBank/DDBJ whole genome shotgun (WGS) entry which is preliminary data.</text>
</comment>
<evidence type="ECO:0000313" key="9">
    <source>
        <dbReference type="Proteomes" id="UP000785200"/>
    </source>
</evidence>
<sequence length="291" mass="32587">MPWIPESPRYLLMVDNVDEATKVINRLHHPEEATVELAQMTRQVAIDRTLDSSWIHMFKKPSYRKRSLMGLVLASSTQMVGVLVISSEFYRTCLASDLKLTYVDYGPTIYKQLGFDADLQFIFQSATIMAGFFASPIAIWIVDRMPRNILLGSCELGCVTCLLIEAALDATMPEQHNIAGLRASVAMLFLFFMFFNGGVDCTVYPYLSEIFPTHLRVKGMSLAVAGICLTDLLWLMLAPTAFASIGWKYYLCFIIPAFVMAVCILLFFPDTWGVPLEEIAAIFGELTADKA</sequence>
<feature type="transmembrane region" description="Helical" evidence="6">
    <location>
        <begin position="249"/>
        <end position="268"/>
    </location>
</feature>
<dbReference type="InterPro" id="IPR020846">
    <property type="entry name" value="MFS_dom"/>
</dbReference>
<dbReference type="Proteomes" id="UP000785200">
    <property type="component" value="Unassembled WGS sequence"/>
</dbReference>
<feature type="transmembrane region" description="Helical" evidence="6">
    <location>
        <begin position="219"/>
        <end position="237"/>
    </location>
</feature>
<feature type="transmembrane region" description="Helical" evidence="6">
    <location>
        <begin position="185"/>
        <end position="207"/>
    </location>
</feature>
<protein>
    <submittedName>
        <fullName evidence="8">Quinate transporter</fullName>
    </submittedName>
</protein>
<feature type="domain" description="Major facilitator superfamily (MFS) profile" evidence="7">
    <location>
        <begin position="1"/>
        <end position="272"/>
    </location>
</feature>
<evidence type="ECO:0000313" key="8">
    <source>
        <dbReference type="EMBL" id="KAG0647515.1"/>
    </source>
</evidence>
<keyword evidence="5 6" id="KW-0472">Membrane</keyword>
<reference evidence="8" key="1">
    <citation type="submission" date="2019-07" db="EMBL/GenBank/DDBJ databases">
        <title>Hyphodiscus hymeniophilus genome sequencing and assembly.</title>
        <authorList>
            <person name="Kramer G."/>
            <person name="Nodwell J."/>
        </authorList>
    </citation>
    <scope>NUCLEOTIDE SEQUENCE</scope>
    <source>
        <strain evidence="8">ATCC 34498</strain>
    </source>
</reference>
<evidence type="ECO:0000256" key="6">
    <source>
        <dbReference type="SAM" id="Phobius"/>
    </source>
</evidence>
<keyword evidence="9" id="KW-1185">Reference proteome</keyword>
<proteinExistence type="inferred from homology"/>
<comment type="subcellular location">
    <subcellularLocation>
        <location evidence="1">Membrane</location>
        <topology evidence="1">Multi-pass membrane protein</topology>
    </subcellularLocation>
</comment>
<evidence type="ECO:0000256" key="2">
    <source>
        <dbReference type="ARBA" id="ARBA00010992"/>
    </source>
</evidence>
<evidence type="ECO:0000256" key="1">
    <source>
        <dbReference type="ARBA" id="ARBA00004141"/>
    </source>
</evidence>
<dbReference type="Pfam" id="PF00083">
    <property type="entry name" value="Sugar_tr"/>
    <property type="match status" value="1"/>
</dbReference>
<dbReference type="InterPro" id="IPR036259">
    <property type="entry name" value="MFS_trans_sf"/>
</dbReference>
<dbReference type="InterPro" id="IPR005828">
    <property type="entry name" value="MFS_sugar_transport-like"/>
</dbReference>
<evidence type="ECO:0000259" key="7">
    <source>
        <dbReference type="PROSITE" id="PS50850"/>
    </source>
</evidence>
<feature type="transmembrane region" description="Helical" evidence="6">
    <location>
        <begin position="68"/>
        <end position="90"/>
    </location>
</feature>
<feature type="transmembrane region" description="Helical" evidence="6">
    <location>
        <begin position="121"/>
        <end position="142"/>
    </location>
</feature>
<dbReference type="SUPFAM" id="SSF103473">
    <property type="entry name" value="MFS general substrate transporter"/>
    <property type="match status" value="1"/>
</dbReference>
<evidence type="ECO:0000256" key="3">
    <source>
        <dbReference type="ARBA" id="ARBA00022692"/>
    </source>
</evidence>
<organism evidence="8 9">
    <name type="scientific">Hyphodiscus hymeniophilus</name>
    <dbReference type="NCBI Taxonomy" id="353542"/>
    <lineage>
        <taxon>Eukaryota</taxon>
        <taxon>Fungi</taxon>
        <taxon>Dikarya</taxon>
        <taxon>Ascomycota</taxon>
        <taxon>Pezizomycotina</taxon>
        <taxon>Leotiomycetes</taxon>
        <taxon>Helotiales</taxon>
        <taxon>Hyphodiscaceae</taxon>
        <taxon>Hyphodiscus</taxon>
    </lineage>
</organism>
<keyword evidence="4 6" id="KW-1133">Transmembrane helix</keyword>
<dbReference type="GO" id="GO:0005351">
    <property type="term" value="F:carbohydrate:proton symporter activity"/>
    <property type="evidence" value="ECO:0007669"/>
    <property type="project" value="TreeGrafter"/>
</dbReference>
<dbReference type="PROSITE" id="PS50850">
    <property type="entry name" value="MFS"/>
    <property type="match status" value="1"/>
</dbReference>
<dbReference type="OrthoDB" id="6612291at2759"/>
<dbReference type="EMBL" id="VNKQ01000012">
    <property type="protein sequence ID" value="KAG0647515.1"/>
    <property type="molecule type" value="Genomic_DNA"/>
</dbReference>
<dbReference type="InterPro" id="IPR050360">
    <property type="entry name" value="MFS_Sugar_Transporters"/>
</dbReference>
<dbReference type="PANTHER" id="PTHR48022">
    <property type="entry name" value="PLASTIDIC GLUCOSE TRANSPORTER 4"/>
    <property type="match status" value="1"/>
</dbReference>